<gene>
    <name evidence="2" type="ORF">ACFPTO_01515</name>
</gene>
<name>A0ABW0J3A9_9BURK</name>
<dbReference type="InterPro" id="IPR002711">
    <property type="entry name" value="HNH"/>
</dbReference>
<dbReference type="RefSeq" id="WP_377708935.1">
    <property type="nucleotide sequence ID" value="NZ_JBHSMP010000005.1"/>
</dbReference>
<sequence>MCGFDFQKACGDMGRGFIHVHHLTEIASIGAEYDVDPYADLRPVCPNCHAMLHTQRPAIDIDELKTMLTARCSGRESSEG</sequence>
<dbReference type="Pfam" id="PF01844">
    <property type="entry name" value="HNH"/>
    <property type="match status" value="1"/>
</dbReference>
<keyword evidence="3" id="KW-1185">Reference proteome</keyword>
<proteinExistence type="predicted"/>
<organism evidence="2 3">
    <name type="scientific">Paraburkholderia denitrificans</name>
    <dbReference type="NCBI Taxonomy" id="694025"/>
    <lineage>
        <taxon>Bacteria</taxon>
        <taxon>Pseudomonadati</taxon>
        <taxon>Pseudomonadota</taxon>
        <taxon>Betaproteobacteria</taxon>
        <taxon>Burkholderiales</taxon>
        <taxon>Burkholderiaceae</taxon>
        <taxon>Paraburkholderia</taxon>
    </lineage>
</organism>
<evidence type="ECO:0000313" key="3">
    <source>
        <dbReference type="Proteomes" id="UP001596103"/>
    </source>
</evidence>
<feature type="domain" description="HNH" evidence="1">
    <location>
        <begin position="10"/>
        <end position="54"/>
    </location>
</feature>
<dbReference type="EMBL" id="JBHSMP010000005">
    <property type="protein sequence ID" value="MFC5427492.1"/>
    <property type="molecule type" value="Genomic_DNA"/>
</dbReference>
<reference evidence="3" key="1">
    <citation type="journal article" date="2019" name="Int. J. Syst. Evol. Microbiol.">
        <title>The Global Catalogue of Microorganisms (GCM) 10K type strain sequencing project: providing services to taxonomists for standard genome sequencing and annotation.</title>
        <authorList>
            <consortium name="The Broad Institute Genomics Platform"/>
            <consortium name="The Broad Institute Genome Sequencing Center for Infectious Disease"/>
            <person name="Wu L."/>
            <person name="Ma J."/>
        </authorList>
    </citation>
    <scope>NUCLEOTIDE SEQUENCE [LARGE SCALE GENOMIC DNA]</scope>
    <source>
        <strain evidence="3">CCUG 56042</strain>
    </source>
</reference>
<dbReference type="Proteomes" id="UP001596103">
    <property type="component" value="Unassembled WGS sequence"/>
</dbReference>
<protein>
    <submittedName>
        <fullName evidence="2">HNH endonuclease</fullName>
    </submittedName>
</protein>
<evidence type="ECO:0000313" key="2">
    <source>
        <dbReference type="EMBL" id="MFC5427492.1"/>
    </source>
</evidence>
<dbReference type="GO" id="GO:0004519">
    <property type="term" value="F:endonuclease activity"/>
    <property type="evidence" value="ECO:0007669"/>
    <property type="project" value="UniProtKB-KW"/>
</dbReference>
<keyword evidence="2" id="KW-0255">Endonuclease</keyword>
<evidence type="ECO:0000259" key="1">
    <source>
        <dbReference type="Pfam" id="PF01844"/>
    </source>
</evidence>
<keyword evidence="2" id="KW-0540">Nuclease</keyword>
<accession>A0ABW0J3A9</accession>
<keyword evidence="2" id="KW-0378">Hydrolase</keyword>
<comment type="caution">
    <text evidence="2">The sequence shown here is derived from an EMBL/GenBank/DDBJ whole genome shotgun (WGS) entry which is preliminary data.</text>
</comment>